<sequence length="464" mass="50504">MAQKLLGFLRAMVPRVPLIAATTLNHYVYGPCKPSWSYRLSLTVALMRSFMEQVNHVPIIQTQANFRMTEEEAPVDPRAIASQITIPKSYRDKASKHIQRLMDLQQIDSAKLGWDWSNDPKAGELLQAEWTEMKLKDDEKHMDGRTVLYLHGGGYILCSILTHRCITSEIARLGGAKVLSIDYRLAPESPFPAALVDAIAAYLYLLYPPAGSGVTAIDPKNVVIMGDSAGGGLTFGTMLALRDAGLPLPGGVVGLSPWLDLLHSMPSLLTNNNSDYLPEEGFTQGGQGSLGKIAALAATLDTEDNLLNHPELPEIQYYATNALLACPYVSPLVADNLEGTCPMLVIAGDGELLRDEAIVFAAKNANASPILHLLVYDDMPHVFPMFNFLPSAADALERAGQFIRSVTCNGHGGRTLANKSSLRVCVDGRERPLEQDAVRGWESRVGKLGGGQEVLKQLCESRIK</sequence>
<evidence type="ECO:0000256" key="2">
    <source>
        <dbReference type="ARBA" id="ARBA00022801"/>
    </source>
</evidence>
<feature type="domain" description="Alpha/beta hydrolase fold-3" evidence="3">
    <location>
        <begin position="147"/>
        <end position="384"/>
    </location>
</feature>
<proteinExistence type="inferred from homology"/>
<dbReference type="AlphaFoldDB" id="A0A1Y2G6H1"/>
<dbReference type="PANTHER" id="PTHR48081:SF8">
    <property type="entry name" value="ALPHA_BETA HYDROLASE FOLD-3 DOMAIN-CONTAINING PROTEIN-RELATED"/>
    <property type="match status" value="1"/>
</dbReference>
<dbReference type="SUPFAM" id="SSF53474">
    <property type="entry name" value="alpha/beta-Hydrolases"/>
    <property type="match status" value="1"/>
</dbReference>
<evidence type="ECO:0000313" key="4">
    <source>
        <dbReference type="EMBL" id="ORY98279.1"/>
    </source>
</evidence>
<dbReference type="PROSITE" id="PS01173">
    <property type="entry name" value="LIPASE_GDXG_HIS"/>
    <property type="match status" value="1"/>
</dbReference>
<evidence type="ECO:0000313" key="5">
    <source>
        <dbReference type="Proteomes" id="UP000193648"/>
    </source>
</evidence>
<dbReference type="InterPro" id="IPR050300">
    <property type="entry name" value="GDXG_lipolytic_enzyme"/>
</dbReference>
<comment type="caution">
    <text evidence="4">The sequence shown here is derived from an EMBL/GenBank/DDBJ whole genome shotgun (WGS) entry which is preliminary data.</text>
</comment>
<accession>A0A1Y2G6H1</accession>
<dbReference type="Gene3D" id="3.40.50.1820">
    <property type="entry name" value="alpha/beta hydrolase"/>
    <property type="match status" value="1"/>
</dbReference>
<reference evidence="4 5" key="1">
    <citation type="submission" date="2016-07" db="EMBL/GenBank/DDBJ databases">
        <title>Pervasive Adenine N6-methylation of Active Genes in Fungi.</title>
        <authorList>
            <consortium name="DOE Joint Genome Institute"/>
            <person name="Mondo S.J."/>
            <person name="Dannebaum R.O."/>
            <person name="Kuo R.C."/>
            <person name="Labutti K."/>
            <person name="Haridas S."/>
            <person name="Kuo A."/>
            <person name="Salamov A."/>
            <person name="Ahrendt S.R."/>
            <person name="Lipzen A."/>
            <person name="Sullivan W."/>
            <person name="Andreopoulos W.B."/>
            <person name="Clum A."/>
            <person name="Lindquist E."/>
            <person name="Daum C."/>
            <person name="Ramamoorthy G.K."/>
            <person name="Gryganskyi A."/>
            <person name="Culley D."/>
            <person name="Magnuson J.K."/>
            <person name="James T.Y."/>
            <person name="O'Malley M.A."/>
            <person name="Stajich J.E."/>
            <person name="Spatafora J.W."/>
            <person name="Visel A."/>
            <person name="Grigoriev I.V."/>
        </authorList>
    </citation>
    <scope>NUCLEOTIDE SEQUENCE [LARGE SCALE GENOMIC DNA]</scope>
    <source>
        <strain evidence="4 5">NRRL 3116</strain>
    </source>
</reference>
<protein>
    <submittedName>
        <fullName evidence="4">Alpha/Beta hydrolase protein</fullName>
    </submittedName>
</protein>
<evidence type="ECO:0000256" key="1">
    <source>
        <dbReference type="ARBA" id="ARBA00010515"/>
    </source>
</evidence>
<evidence type="ECO:0000259" key="3">
    <source>
        <dbReference type="Pfam" id="PF07859"/>
    </source>
</evidence>
<gene>
    <name evidence="4" type="ORF">BCR41DRAFT_426608</name>
</gene>
<dbReference type="Pfam" id="PF07859">
    <property type="entry name" value="Abhydrolase_3"/>
    <property type="match status" value="1"/>
</dbReference>
<keyword evidence="2 4" id="KW-0378">Hydrolase</keyword>
<dbReference type="Proteomes" id="UP000193648">
    <property type="component" value="Unassembled WGS sequence"/>
</dbReference>
<dbReference type="GeneID" id="33572592"/>
<dbReference type="OrthoDB" id="408631at2759"/>
<dbReference type="InterPro" id="IPR002168">
    <property type="entry name" value="Lipase_GDXG_HIS_AS"/>
</dbReference>
<dbReference type="GO" id="GO:0016787">
    <property type="term" value="F:hydrolase activity"/>
    <property type="evidence" value="ECO:0007669"/>
    <property type="project" value="UniProtKB-KW"/>
</dbReference>
<dbReference type="EMBL" id="MCFF01000072">
    <property type="protein sequence ID" value="ORY98279.1"/>
    <property type="molecule type" value="Genomic_DNA"/>
</dbReference>
<keyword evidence="5" id="KW-1185">Reference proteome</keyword>
<dbReference type="RefSeq" id="XP_021875708.1">
    <property type="nucleotide sequence ID" value="XM_022030751.1"/>
</dbReference>
<dbReference type="InterPro" id="IPR029058">
    <property type="entry name" value="AB_hydrolase_fold"/>
</dbReference>
<dbReference type="InParanoid" id="A0A1Y2G6H1"/>
<name>A0A1Y2G6H1_9FUNG</name>
<dbReference type="InterPro" id="IPR013094">
    <property type="entry name" value="AB_hydrolase_3"/>
</dbReference>
<comment type="similarity">
    <text evidence="1">Belongs to the 'GDXG' lipolytic enzyme family.</text>
</comment>
<organism evidence="4 5">
    <name type="scientific">Lobosporangium transversale</name>
    <dbReference type="NCBI Taxonomy" id="64571"/>
    <lineage>
        <taxon>Eukaryota</taxon>
        <taxon>Fungi</taxon>
        <taxon>Fungi incertae sedis</taxon>
        <taxon>Mucoromycota</taxon>
        <taxon>Mortierellomycotina</taxon>
        <taxon>Mortierellomycetes</taxon>
        <taxon>Mortierellales</taxon>
        <taxon>Mortierellaceae</taxon>
        <taxon>Lobosporangium</taxon>
    </lineage>
</organism>
<dbReference type="PANTHER" id="PTHR48081">
    <property type="entry name" value="AB HYDROLASE SUPERFAMILY PROTEIN C4A8.06C"/>
    <property type="match status" value="1"/>
</dbReference>
<dbReference type="STRING" id="64571.A0A1Y2G6H1"/>